<name>A0ABS2GA49_9FIRM</name>
<proteinExistence type="predicted"/>
<sequence>MKVRDILLAFLVFVCFAAFGFWYTYAPQPPAQTEAEEILPAAKETVIEKETQMVYQYYYTDDDITKEQKEPAQDYLVGLDRRQLESIFQGWQLIYFSPEKVILRCSVEGVSTESYLLGIFEGYLAVYCEKEGQQITLTEKTDIPVTALPLEEQQQLQEGIRVNGEENLAKLLSDYTS</sequence>
<accession>A0ABS2GA49</accession>
<organism evidence="2 3">
    <name type="scientific">Anaerotignum lactatifermentans</name>
    <dbReference type="NCBI Taxonomy" id="160404"/>
    <lineage>
        <taxon>Bacteria</taxon>
        <taxon>Bacillati</taxon>
        <taxon>Bacillota</taxon>
        <taxon>Clostridia</taxon>
        <taxon>Lachnospirales</taxon>
        <taxon>Anaerotignaceae</taxon>
        <taxon>Anaerotignum</taxon>
    </lineage>
</organism>
<evidence type="ECO:0000313" key="2">
    <source>
        <dbReference type="EMBL" id="MBM6877653.1"/>
    </source>
</evidence>
<evidence type="ECO:0000259" key="1">
    <source>
        <dbReference type="Pfam" id="PF08955"/>
    </source>
</evidence>
<dbReference type="InterPro" id="IPR015050">
    <property type="entry name" value="BofC_C"/>
</dbReference>
<keyword evidence="3" id="KW-1185">Reference proteome</keyword>
<protein>
    <submittedName>
        <fullName evidence="2">BofC C-terminal domain-containing protein</fullName>
    </submittedName>
</protein>
<comment type="caution">
    <text evidence="2">The sequence shown here is derived from an EMBL/GenBank/DDBJ whole genome shotgun (WGS) entry which is preliminary data.</text>
</comment>
<feature type="domain" description="Bypass of forespore C C-terminal" evidence="1">
    <location>
        <begin position="116"/>
        <end position="175"/>
    </location>
</feature>
<evidence type="ECO:0000313" key="3">
    <source>
        <dbReference type="Proteomes" id="UP000729290"/>
    </source>
</evidence>
<dbReference type="Pfam" id="PF08955">
    <property type="entry name" value="BofC_C"/>
    <property type="match status" value="1"/>
</dbReference>
<dbReference type="Proteomes" id="UP000729290">
    <property type="component" value="Unassembled WGS sequence"/>
</dbReference>
<dbReference type="RefSeq" id="WP_205132621.1">
    <property type="nucleotide sequence ID" value="NZ_JACSNT010000002.1"/>
</dbReference>
<reference evidence="2 3" key="1">
    <citation type="journal article" date="2021" name="Sci. Rep.">
        <title>The distribution of antibiotic resistance genes in chicken gut microbiota commensals.</title>
        <authorList>
            <person name="Juricova H."/>
            <person name="Matiasovicova J."/>
            <person name="Kubasova T."/>
            <person name="Cejkova D."/>
            <person name="Rychlik I."/>
        </authorList>
    </citation>
    <scope>NUCLEOTIDE SEQUENCE [LARGE SCALE GENOMIC DNA]</scope>
    <source>
        <strain evidence="2 3">An431b</strain>
    </source>
</reference>
<gene>
    <name evidence="2" type="ORF">H9X83_05705</name>
</gene>
<dbReference type="EMBL" id="JACSNV010000006">
    <property type="protein sequence ID" value="MBM6877653.1"/>
    <property type="molecule type" value="Genomic_DNA"/>
</dbReference>